<evidence type="ECO:0000256" key="3">
    <source>
        <dbReference type="ARBA" id="ARBA00022837"/>
    </source>
</evidence>
<gene>
    <name evidence="5" type="ORF">CASFOL_011974</name>
</gene>
<dbReference type="EMBL" id="JAVIJP010000015">
    <property type="protein sequence ID" value="KAL3644042.1"/>
    <property type="molecule type" value="Genomic_DNA"/>
</dbReference>
<dbReference type="SUPFAM" id="SSF47473">
    <property type="entry name" value="EF-hand"/>
    <property type="match status" value="1"/>
</dbReference>
<comment type="caution">
    <text evidence="5">The sequence shown here is derived from an EMBL/GenBank/DDBJ whole genome shotgun (WGS) entry which is preliminary data.</text>
</comment>
<accession>A0ABD3DRL0</accession>
<dbReference type="GO" id="GO:0046872">
    <property type="term" value="F:metal ion binding"/>
    <property type="evidence" value="ECO:0007669"/>
    <property type="project" value="UniProtKB-KW"/>
</dbReference>
<protein>
    <recommendedName>
        <fullName evidence="4">EF-hand domain-containing protein</fullName>
    </recommendedName>
</protein>
<dbReference type="Proteomes" id="UP001632038">
    <property type="component" value="Unassembled WGS sequence"/>
</dbReference>
<dbReference type="Gene3D" id="1.10.238.10">
    <property type="entry name" value="EF-hand"/>
    <property type="match status" value="2"/>
</dbReference>
<keyword evidence="6" id="KW-1185">Reference proteome</keyword>
<proteinExistence type="predicted"/>
<dbReference type="SMART" id="SM00054">
    <property type="entry name" value="EFh"/>
    <property type="match status" value="4"/>
</dbReference>
<evidence type="ECO:0000256" key="2">
    <source>
        <dbReference type="ARBA" id="ARBA00022737"/>
    </source>
</evidence>
<dbReference type="InterPro" id="IPR018247">
    <property type="entry name" value="EF_Hand_1_Ca_BS"/>
</dbReference>
<sequence length="138" mass="15295">MDRYEQYERVFKHFDSNGDGKICPSELRQCVGSIGGQMTADEAVALTDSDGDGLMCLEDFVRIIDGAGEEEKAKDLAAAFRMYAVEGSACITPKSLRVMLSRLGERKSVDECRNMIARFDLNGDGVLNFDEFKVMMAC</sequence>
<dbReference type="PANTHER" id="PTHR10891">
    <property type="entry name" value="EF-HAND CALCIUM-BINDING DOMAIN CONTAINING PROTEIN"/>
    <property type="match status" value="1"/>
</dbReference>
<dbReference type="FunFam" id="1.10.238.10:FF:000178">
    <property type="entry name" value="Calmodulin-2 A"/>
    <property type="match status" value="1"/>
</dbReference>
<dbReference type="InterPro" id="IPR039647">
    <property type="entry name" value="EF_hand_pair_protein_CML-like"/>
</dbReference>
<evidence type="ECO:0000313" key="5">
    <source>
        <dbReference type="EMBL" id="KAL3644042.1"/>
    </source>
</evidence>
<dbReference type="Pfam" id="PF13499">
    <property type="entry name" value="EF-hand_7"/>
    <property type="match status" value="1"/>
</dbReference>
<reference evidence="6" key="1">
    <citation type="journal article" date="2024" name="IScience">
        <title>Strigolactones Initiate the Formation of Haustorium-like Structures in Castilleja.</title>
        <authorList>
            <person name="Buerger M."/>
            <person name="Peterson D."/>
            <person name="Chory J."/>
        </authorList>
    </citation>
    <scope>NUCLEOTIDE SEQUENCE [LARGE SCALE GENOMIC DNA]</scope>
</reference>
<feature type="domain" description="EF-hand" evidence="4">
    <location>
        <begin position="107"/>
        <end position="138"/>
    </location>
</feature>
<dbReference type="PROSITE" id="PS00018">
    <property type="entry name" value="EF_HAND_1"/>
    <property type="match status" value="3"/>
</dbReference>
<keyword evidence="2" id="KW-0677">Repeat</keyword>
<keyword evidence="3" id="KW-0106">Calcium</keyword>
<name>A0ABD3DRL0_9LAMI</name>
<evidence type="ECO:0000259" key="4">
    <source>
        <dbReference type="PROSITE" id="PS50222"/>
    </source>
</evidence>
<dbReference type="GO" id="GO:0043226">
    <property type="term" value="C:organelle"/>
    <property type="evidence" value="ECO:0007669"/>
    <property type="project" value="UniProtKB-ARBA"/>
</dbReference>
<evidence type="ECO:0000313" key="6">
    <source>
        <dbReference type="Proteomes" id="UP001632038"/>
    </source>
</evidence>
<dbReference type="AlphaFoldDB" id="A0ABD3DRL0"/>
<feature type="domain" description="EF-hand" evidence="4">
    <location>
        <begin position="2"/>
        <end position="37"/>
    </location>
</feature>
<dbReference type="InterPro" id="IPR002048">
    <property type="entry name" value="EF_hand_dom"/>
</dbReference>
<keyword evidence="1" id="KW-0479">Metal-binding</keyword>
<dbReference type="CDD" id="cd00051">
    <property type="entry name" value="EFh"/>
    <property type="match status" value="2"/>
</dbReference>
<organism evidence="5 6">
    <name type="scientific">Castilleja foliolosa</name>
    <dbReference type="NCBI Taxonomy" id="1961234"/>
    <lineage>
        <taxon>Eukaryota</taxon>
        <taxon>Viridiplantae</taxon>
        <taxon>Streptophyta</taxon>
        <taxon>Embryophyta</taxon>
        <taxon>Tracheophyta</taxon>
        <taxon>Spermatophyta</taxon>
        <taxon>Magnoliopsida</taxon>
        <taxon>eudicotyledons</taxon>
        <taxon>Gunneridae</taxon>
        <taxon>Pentapetalae</taxon>
        <taxon>asterids</taxon>
        <taxon>lamiids</taxon>
        <taxon>Lamiales</taxon>
        <taxon>Orobanchaceae</taxon>
        <taxon>Pedicularideae</taxon>
        <taxon>Castillejinae</taxon>
        <taxon>Castilleja</taxon>
    </lineage>
</organism>
<dbReference type="InterPro" id="IPR011992">
    <property type="entry name" value="EF-hand-dom_pair"/>
</dbReference>
<evidence type="ECO:0000256" key="1">
    <source>
        <dbReference type="ARBA" id="ARBA00022723"/>
    </source>
</evidence>
<dbReference type="Pfam" id="PF13833">
    <property type="entry name" value="EF-hand_8"/>
    <property type="match status" value="1"/>
</dbReference>
<dbReference type="PROSITE" id="PS50222">
    <property type="entry name" value="EF_HAND_2"/>
    <property type="match status" value="2"/>
</dbReference>